<comment type="caution">
    <text evidence="2">The sequence shown here is derived from an EMBL/GenBank/DDBJ whole genome shotgun (WGS) entry which is preliminary data.</text>
</comment>
<dbReference type="EMBL" id="JAKOOW010000035">
    <property type="protein sequence ID" value="MCG6504749.1"/>
    <property type="molecule type" value="Genomic_DNA"/>
</dbReference>
<organism evidence="2 3">
    <name type="scientific">Kingella pumchi</name>
    <dbReference type="NCBI Taxonomy" id="2779506"/>
    <lineage>
        <taxon>Bacteria</taxon>
        <taxon>Pseudomonadati</taxon>
        <taxon>Pseudomonadota</taxon>
        <taxon>Betaproteobacteria</taxon>
        <taxon>Neisseriales</taxon>
        <taxon>Neisseriaceae</taxon>
        <taxon>Kingella</taxon>
    </lineage>
</organism>
<sequence length="47" mass="4722">MPSICRADGGSGGRQPENIKAAGSLPLPPNAAAARCQSCTPRPFQAA</sequence>
<protein>
    <submittedName>
        <fullName evidence="2">Uncharacterized protein</fullName>
    </submittedName>
</protein>
<evidence type="ECO:0000256" key="1">
    <source>
        <dbReference type="SAM" id="MobiDB-lite"/>
    </source>
</evidence>
<feature type="region of interest" description="Disordered" evidence="1">
    <location>
        <begin position="1"/>
        <end position="26"/>
    </location>
</feature>
<dbReference type="Proteomes" id="UP001298424">
    <property type="component" value="Unassembled WGS sequence"/>
</dbReference>
<proteinExistence type="predicted"/>
<reference evidence="2 3" key="1">
    <citation type="submission" date="2022-02" db="EMBL/GenBank/DDBJ databases">
        <title>Genome sequence data of Kingella unionensis sp. nov. strain CICC 24913 (CCUG 75125).</title>
        <authorList>
            <person name="Xiao M."/>
        </authorList>
    </citation>
    <scope>NUCLEOTIDE SEQUENCE [LARGE SCALE GENOMIC DNA]</scope>
    <source>
        <strain evidence="2 3">CICC 24913</strain>
    </source>
</reference>
<evidence type="ECO:0000313" key="3">
    <source>
        <dbReference type="Proteomes" id="UP001298424"/>
    </source>
</evidence>
<keyword evidence="3" id="KW-1185">Reference proteome</keyword>
<evidence type="ECO:0000313" key="2">
    <source>
        <dbReference type="EMBL" id="MCG6504749.1"/>
    </source>
</evidence>
<gene>
    <name evidence="2" type="ORF">MB824_09590</name>
</gene>
<name>A0ABS9NPM8_9NEIS</name>
<accession>A0ABS9NPM8</accession>
<dbReference type="RefSeq" id="WP_238748284.1">
    <property type="nucleotide sequence ID" value="NZ_JAKOOW010000035.1"/>
</dbReference>